<name>X6MAJ6_RETFI</name>
<evidence type="ECO:0000313" key="2">
    <source>
        <dbReference type="Proteomes" id="UP000023152"/>
    </source>
</evidence>
<reference evidence="1 2" key="1">
    <citation type="journal article" date="2013" name="Curr. Biol.">
        <title>The Genome of the Foraminiferan Reticulomyxa filosa.</title>
        <authorList>
            <person name="Glockner G."/>
            <person name="Hulsmann N."/>
            <person name="Schleicher M."/>
            <person name="Noegel A.A."/>
            <person name="Eichinger L."/>
            <person name="Gallinger C."/>
            <person name="Pawlowski J."/>
            <person name="Sierra R."/>
            <person name="Euteneuer U."/>
            <person name="Pillet L."/>
            <person name="Moustafa A."/>
            <person name="Platzer M."/>
            <person name="Groth M."/>
            <person name="Szafranski K."/>
            <person name="Schliwa M."/>
        </authorList>
    </citation>
    <scope>NUCLEOTIDE SEQUENCE [LARGE SCALE GENOMIC DNA]</scope>
</reference>
<evidence type="ECO:0000313" key="1">
    <source>
        <dbReference type="EMBL" id="ETO10691.1"/>
    </source>
</evidence>
<comment type="caution">
    <text evidence="1">The sequence shown here is derived from an EMBL/GenBank/DDBJ whole genome shotgun (WGS) entry which is preliminary data.</text>
</comment>
<dbReference type="Proteomes" id="UP000023152">
    <property type="component" value="Unassembled WGS sequence"/>
</dbReference>
<gene>
    <name evidence="1" type="ORF">RFI_26685</name>
</gene>
<protein>
    <submittedName>
        <fullName evidence="1">Uncharacterized protein</fullName>
    </submittedName>
</protein>
<dbReference type="OrthoDB" id="538336at2759"/>
<dbReference type="EMBL" id="ASPP01023237">
    <property type="protein sequence ID" value="ETO10691.1"/>
    <property type="molecule type" value="Genomic_DNA"/>
</dbReference>
<accession>X6MAJ6</accession>
<keyword evidence="2" id="KW-1185">Reference proteome</keyword>
<proteinExistence type="predicted"/>
<dbReference type="AlphaFoldDB" id="X6MAJ6"/>
<organism evidence="1 2">
    <name type="scientific">Reticulomyxa filosa</name>
    <dbReference type="NCBI Taxonomy" id="46433"/>
    <lineage>
        <taxon>Eukaryota</taxon>
        <taxon>Sar</taxon>
        <taxon>Rhizaria</taxon>
        <taxon>Retaria</taxon>
        <taxon>Foraminifera</taxon>
        <taxon>Monothalamids</taxon>
        <taxon>Reticulomyxidae</taxon>
        <taxon>Reticulomyxa</taxon>
    </lineage>
</organism>
<sequence length="183" mass="21496">MKLPNERDNHKHCYLLLSPKSVTGLHNKHFFKEKSIEKISKQAKIIKAFESSGGYNFFLINKKKDLWQRWYDIQVNVKELQKILDHDNFEMRDKLREVLKDDVFIPRLHLSLSEERELALRRLKKFTDTKLFSVRDFESNPRAIFAAHEIGGYGDGSTATKMTVQFNLFGGTVFKVLFSNRDV</sequence>